<proteinExistence type="predicted"/>
<dbReference type="Proteomes" id="UP001273505">
    <property type="component" value="Unassembled WGS sequence"/>
</dbReference>
<comment type="caution">
    <text evidence="2">The sequence shown here is derived from an EMBL/GenBank/DDBJ whole genome shotgun (WGS) entry which is preliminary data.</text>
</comment>
<evidence type="ECO:0000313" key="3">
    <source>
        <dbReference type="Proteomes" id="UP001273505"/>
    </source>
</evidence>
<organism evidence="2 3">
    <name type="scientific">Gilvimarinus gilvus</name>
    <dbReference type="NCBI Taxonomy" id="3058038"/>
    <lineage>
        <taxon>Bacteria</taxon>
        <taxon>Pseudomonadati</taxon>
        <taxon>Pseudomonadota</taxon>
        <taxon>Gammaproteobacteria</taxon>
        <taxon>Cellvibrionales</taxon>
        <taxon>Cellvibrionaceae</taxon>
        <taxon>Gilvimarinus</taxon>
    </lineage>
</organism>
<evidence type="ECO:0000256" key="1">
    <source>
        <dbReference type="SAM" id="Phobius"/>
    </source>
</evidence>
<evidence type="ECO:0000313" key="2">
    <source>
        <dbReference type="EMBL" id="MDX6850941.1"/>
    </source>
</evidence>
<evidence type="ECO:0008006" key="4">
    <source>
        <dbReference type="Google" id="ProtNLM"/>
    </source>
</evidence>
<protein>
    <recommendedName>
        <fullName evidence="4">SHOCT domain-containing protein</fullName>
    </recommendedName>
</protein>
<keyword evidence="1" id="KW-0812">Transmembrane</keyword>
<name>A0ABU4S353_9GAMM</name>
<keyword evidence="1" id="KW-1133">Transmembrane helix</keyword>
<dbReference type="EMBL" id="JAXAFO010000035">
    <property type="protein sequence ID" value="MDX6850941.1"/>
    <property type="molecule type" value="Genomic_DNA"/>
</dbReference>
<keyword evidence="1" id="KW-0472">Membrane</keyword>
<accession>A0ABU4S353</accession>
<gene>
    <name evidence="2" type="ORF">SCD92_16315</name>
</gene>
<feature type="transmembrane region" description="Helical" evidence="1">
    <location>
        <begin position="38"/>
        <end position="60"/>
    </location>
</feature>
<reference evidence="2 3" key="1">
    <citation type="submission" date="2023-11" db="EMBL/GenBank/DDBJ databases">
        <title>Gilvimarinus fulvus sp. nov., isolated from the surface of Kelp.</title>
        <authorList>
            <person name="Sun Y.Y."/>
            <person name="Gong Y."/>
            <person name="Du Z.J."/>
        </authorList>
    </citation>
    <scope>NUCLEOTIDE SEQUENCE [LARGE SCALE GENOMIC DNA]</scope>
    <source>
        <strain evidence="2 3">SDUM040013</strain>
    </source>
</reference>
<keyword evidence="3" id="KW-1185">Reference proteome</keyword>
<dbReference type="RefSeq" id="WP_302721584.1">
    <property type="nucleotide sequence ID" value="NZ_JAULRU010000344.1"/>
</dbReference>
<sequence length="119" mass="13008">MRFSGFSRPSKPLSCLGLAAALVFVAIGWLQVIPNAGVFGWIWTIGALVIAIYHVFNIVLPQGVPETTYDFASGQGNLLGGRSTLTVEERLAQPRALRAKGVVSEQEYQHQRQRILATL</sequence>
<feature type="transmembrane region" description="Helical" evidence="1">
    <location>
        <begin position="12"/>
        <end position="32"/>
    </location>
</feature>